<protein>
    <submittedName>
        <fullName evidence="1">Uncharacterized protein</fullName>
    </submittedName>
</protein>
<proteinExistence type="predicted"/>
<sequence>MLSVVKDVYQKCLSCPFEGATAEAKSSLPQRAYYGMHSSVTNARRSRHEIKKSDKAGEGKRRGEVFLLHVRPSDLSVEAEISVLMFPSIILRYPFKPLFRHYENKSHREGDMENAQFCRLLQLPRTGILLLSKKKLWQPVERYVQMGFKLRFCIQREIYLQAKHDMLYEQINENPSTGDTSTWVNEMQTYKTELKSLNETICNLERETHRCMSTIPDGPLKRMLCAHEEKENWYLSKFLREECTHSGGCCGRDCGCCEKLRNDKRPLHRSHCTSMCLCCEKAREYPINVDNYEDDPMIVDVFLRGWREFSHSYAGKWVNAYVFGFKTLGSQAS</sequence>
<reference evidence="1" key="2">
    <citation type="submission" date="2025-08" db="UniProtKB">
        <authorList>
            <consortium name="RefSeq"/>
        </authorList>
    </citation>
    <scope>IDENTIFICATION</scope>
</reference>
<reference evidence="1" key="1">
    <citation type="submission" date="2025-02" db="EMBL/GenBank/DDBJ databases">
        <authorList>
            <consortium name="NCBI Genome Project"/>
        </authorList>
    </citation>
    <scope>NUCLEOTIDE SEQUENCE</scope>
</reference>
<dbReference type="RefSeq" id="XP_059605810.1">
    <property type="nucleotide sequence ID" value="XM_059749583.1"/>
</dbReference>
<evidence type="ECO:0000313" key="1">
    <source>
        <dbReference type="RefSeq" id="XP_059605810.1"/>
    </source>
</evidence>
<dbReference type="VEuPathDB" id="FungiDB:An09g01250"/>
<organism evidence="1">
    <name type="scientific">Aspergillus niger</name>
    <dbReference type="NCBI Taxonomy" id="5061"/>
    <lineage>
        <taxon>Eukaryota</taxon>
        <taxon>Fungi</taxon>
        <taxon>Dikarya</taxon>
        <taxon>Ascomycota</taxon>
        <taxon>Pezizomycotina</taxon>
        <taxon>Eurotiomycetes</taxon>
        <taxon>Eurotiomycetidae</taxon>
        <taxon>Eurotiales</taxon>
        <taxon>Aspergillaceae</taxon>
        <taxon>Aspergillus</taxon>
        <taxon>Aspergillus subgen. Circumdati</taxon>
    </lineage>
</organism>
<dbReference type="GeneID" id="84591942"/>
<name>A0AAJ8E389_ASPNG</name>
<gene>
    <name evidence="1" type="ORF">An09g01250</name>
</gene>
<dbReference type="KEGG" id="ang:An09g01250"/>
<accession>A0AAJ8E389</accession>
<dbReference type="AlphaFoldDB" id="A0AAJ8E389"/>